<dbReference type="GO" id="GO:0006506">
    <property type="term" value="P:GPI anchor biosynthetic process"/>
    <property type="evidence" value="ECO:0007669"/>
    <property type="project" value="UniProtKB-UniPathway"/>
</dbReference>
<name>A0A369JNX4_HYPMA</name>
<comment type="pathway">
    <text evidence="2 13">Glycolipid biosynthesis; glycosylphosphatidylinositol-anchor biosynthesis.</text>
</comment>
<dbReference type="OrthoDB" id="1741594at2759"/>
<comment type="caution">
    <text evidence="13">Lacks conserved residue(s) required for the propagation of feature annotation.</text>
</comment>
<dbReference type="InterPro" id="IPR007704">
    <property type="entry name" value="PIG-M"/>
</dbReference>
<dbReference type="GO" id="GO:0051751">
    <property type="term" value="F:alpha-1,4-mannosyltransferase activity"/>
    <property type="evidence" value="ECO:0007669"/>
    <property type="project" value="InterPro"/>
</dbReference>
<evidence type="ECO:0000256" key="2">
    <source>
        <dbReference type="ARBA" id="ARBA00004687"/>
    </source>
</evidence>
<feature type="transmembrane region" description="Helical" evidence="13">
    <location>
        <begin position="419"/>
        <end position="435"/>
    </location>
</feature>
<keyword evidence="8 13" id="KW-0812">Transmembrane</keyword>
<keyword evidence="16" id="KW-1185">Reference proteome</keyword>
<evidence type="ECO:0000256" key="5">
    <source>
        <dbReference type="ARBA" id="ARBA00022502"/>
    </source>
</evidence>
<organism evidence="15 16">
    <name type="scientific">Hypsizygus marmoreus</name>
    <name type="common">White beech mushroom</name>
    <name type="synonym">Agaricus marmoreus</name>
    <dbReference type="NCBI Taxonomy" id="39966"/>
    <lineage>
        <taxon>Eukaryota</taxon>
        <taxon>Fungi</taxon>
        <taxon>Dikarya</taxon>
        <taxon>Basidiomycota</taxon>
        <taxon>Agaricomycotina</taxon>
        <taxon>Agaricomycetes</taxon>
        <taxon>Agaricomycetidae</taxon>
        <taxon>Agaricales</taxon>
        <taxon>Tricholomatineae</taxon>
        <taxon>Lyophyllaceae</taxon>
        <taxon>Hypsizygus</taxon>
    </lineage>
</organism>
<evidence type="ECO:0000256" key="4">
    <source>
        <dbReference type="ARBA" id="ARBA00013797"/>
    </source>
</evidence>
<evidence type="ECO:0000256" key="13">
    <source>
        <dbReference type="RuleBase" id="RU365064"/>
    </source>
</evidence>
<dbReference type="Proteomes" id="UP000076154">
    <property type="component" value="Unassembled WGS sequence"/>
</dbReference>
<feature type="region of interest" description="Disordered" evidence="14">
    <location>
        <begin position="146"/>
        <end position="166"/>
    </location>
</feature>
<evidence type="ECO:0000256" key="7">
    <source>
        <dbReference type="ARBA" id="ARBA00022679"/>
    </source>
</evidence>
<dbReference type="GO" id="GO:1990529">
    <property type="term" value="C:glycosylphosphatidylinositol-mannosyltransferase I complex"/>
    <property type="evidence" value="ECO:0007669"/>
    <property type="project" value="TreeGrafter"/>
</dbReference>
<evidence type="ECO:0000313" key="16">
    <source>
        <dbReference type="Proteomes" id="UP000076154"/>
    </source>
</evidence>
<keyword evidence="10 13" id="KW-1133">Transmembrane helix</keyword>
<dbReference type="PANTHER" id="PTHR12886:SF0">
    <property type="entry name" value="GPI MANNOSYLTRANSFERASE 1"/>
    <property type="match status" value="1"/>
</dbReference>
<gene>
    <name evidence="15" type="primary">pigm</name>
    <name evidence="15" type="ORF">Hypma_009722</name>
</gene>
<evidence type="ECO:0000256" key="10">
    <source>
        <dbReference type="ARBA" id="ARBA00022989"/>
    </source>
</evidence>
<keyword evidence="9 13" id="KW-0256">Endoplasmic reticulum</keyword>
<dbReference type="AlphaFoldDB" id="A0A369JNX4"/>
<evidence type="ECO:0000256" key="1">
    <source>
        <dbReference type="ARBA" id="ARBA00004477"/>
    </source>
</evidence>
<dbReference type="PANTHER" id="PTHR12886">
    <property type="entry name" value="PIG-M MANNOSYLTRANSFERASE"/>
    <property type="match status" value="1"/>
</dbReference>
<dbReference type="UniPathway" id="UPA00196"/>
<proteinExistence type="inferred from homology"/>
<evidence type="ECO:0000256" key="8">
    <source>
        <dbReference type="ARBA" id="ARBA00022692"/>
    </source>
</evidence>
<keyword evidence="5 13" id="KW-0337">GPI-anchor biosynthesis</keyword>
<comment type="caution">
    <text evidence="15">The sequence shown here is derived from an EMBL/GenBank/DDBJ whole genome shotgun (WGS) entry which is preliminary data.</text>
</comment>
<feature type="transmembrane region" description="Helical" evidence="13">
    <location>
        <begin position="376"/>
        <end position="399"/>
    </location>
</feature>
<dbReference type="EC" id="2.4.1.-" evidence="13"/>
<feature type="transmembrane region" description="Helical" evidence="13">
    <location>
        <begin position="274"/>
        <end position="295"/>
    </location>
</feature>
<comment type="subcellular location">
    <subcellularLocation>
        <location evidence="1 13">Endoplasmic reticulum membrane</location>
        <topology evidence="1 13">Multi-pass membrane protein</topology>
    </subcellularLocation>
</comment>
<evidence type="ECO:0000256" key="12">
    <source>
        <dbReference type="ARBA" id="ARBA00025399"/>
    </source>
</evidence>
<keyword evidence="7 13" id="KW-0808">Transferase</keyword>
<reference evidence="15" key="1">
    <citation type="submission" date="2018-04" db="EMBL/GenBank/DDBJ databases">
        <title>Whole genome sequencing of Hypsizygus marmoreus.</title>
        <authorList>
            <person name="Choi I.-G."/>
            <person name="Min B."/>
            <person name="Kim J.-G."/>
            <person name="Kim S."/>
            <person name="Oh Y.-L."/>
            <person name="Kong W.-S."/>
            <person name="Park H."/>
            <person name="Jeong J."/>
            <person name="Song E.-S."/>
        </authorList>
    </citation>
    <scope>NUCLEOTIDE SEQUENCE [LARGE SCALE GENOMIC DNA]</scope>
    <source>
        <strain evidence="15">51987-8</strain>
    </source>
</reference>
<keyword evidence="6 13" id="KW-0328">Glycosyltransferase</keyword>
<dbReference type="FunCoup" id="A0A369JNX4">
    <property type="interactions" value="311"/>
</dbReference>
<comment type="similarity">
    <text evidence="3 13">Belongs to the PIGM family.</text>
</comment>
<feature type="transmembrane region" description="Helical" evidence="13">
    <location>
        <begin position="351"/>
        <end position="369"/>
    </location>
</feature>
<dbReference type="GO" id="GO:0005789">
    <property type="term" value="C:endoplasmic reticulum membrane"/>
    <property type="evidence" value="ECO:0007669"/>
    <property type="project" value="UniProtKB-SubCell"/>
</dbReference>
<feature type="transmembrane region" description="Helical" evidence="13">
    <location>
        <begin position="235"/>
        <end position="253"/>
    </location>
</feature>
<protein>
    <recommendedName>
        <fullName evidence="4 13">GPI mannosyltransferase 1</fullName>
        <ecNumber evidence="13">2.4.1.-</ecNumber>
    </recommendedName>
    <alternativeName>
        <fullName evidence="13">GPI mannosyltransferase I</fullName>
    </alternativeName>
</protein>
<evidence type="ECO:0000256" key="11">
    <source>
        <dbReference type="ARBA" id="ARBA00023136"/>
    </source>
</evidence>
<dbReference type="STRING" id="39966.A0A369JNX4"/>
<dbReference type="EMBL" id="LUEZ02000048">
    <property type="protein sequence ID" value="RDB23052.1"/>
    <property type="molecule type" value="Genomic_DNA"/>
</dbReference>
<feature type="transmembrane region" description="Helical" evidence="13">
    <location>
        <begin position="447"/>
        <end position="470"/>
    </location>
</feature>
<comment type="function">
    <text evidence="12 13">Mannosyltransferase involved in glycosylphosphatidylinositol-anchor biosynthesis. Transfers the first alpha-1,4-mannose to GlcN-acyl-PI during GPI precursor assembly. Required for cell wall integrity.</text>
</comment>
<dbReference type="GO" id="GO:0004376">
    <property type="term" value="F:GPI mannosyltransferase activity"/>
    <property type="evidence" value="ECO:0007669"/>
    <property type="project" value="InterPro"/>
</dbReference>
<evidence type="ECO:0000256" key="9">
    <source>
        <dbReference type="ARBA" id="ARBA00022824"/>
    </source>
</evidence>
<dbReference type="Pfam" id="PF05007">
    <property type="entry name" value="Mannosyl_trans"/>
    <property type="match status" value="1"/>
</dbReference>
<evidence type="ECO:0000256" key="3">
    <source>
        <dbReference type="ARBA" id="ARBA00011071"/>
    </source>
</evidence>
<sequence length="475" mass="53676">MSSSPSVTSKLRLPSFHNVLRLSTFLRVALILYSEWHDRHSLVKYTDVDYRVFSDAARFILHPGPGETNHAQGPLVSFLQTHFNISLNLGDPYTRETYRYTPLLALLLTPNDWLHPSFGKYFFAACDIINGVLIYRLLVSEILPSASSAPSKSKPKDESATSDTVSETLTAERIQGQATLYTSLHLLNPLVFSISTRGSSESVLALFVLLTLYSVLKARWDAAAILLGLSTHWKIYPVVYGVACLGVIGSSCTKIEEEKGWKGYVRTLINWRTLRFGVISAGTFVLLGAGCYLIWGYPFLHESYLYHIHRLDHRHNFSPYFYLTYLTYPPLVPPSHPVPLSAWSKLVRSPLVSFGPQMVLALGTGLVFGRRRRDVVFAWFVQTVVFVLFNKVCTSQYFLWYLLLLPLLLPRLSTSPLRGLLYLGVWVGTQALWLAEAYKLEFLGRNVFFGLWVRSLVYVLGNVWVLAGIMGDYVV</sequence>
<evidence type="ECO:0000256" key="14">
    <source>
        <dbReference type="SAM" id="MobiDB-lite"/>
    </source>
</evidence>
<keyword evidence="11 13" id="KW-0472">Membrane</keyword>
<dbReference type="InParanoid" id="A0A369JNX4"/>
<evidence type="ECO:0000256" key="6">
    <source>
        <dbReference type="ARBA" id="ARBA00022676"/>
    </source>
</evidence>
<evidence type="ECO:0000313" key="15">
    <source>
        <dbReference type="EMBL" id="RDB23052.1"/>
    </source>
</evidence>
<accession>A0A369JNX4</accession>